<accession>A0AAD8AD95</accession>
<evidence type="ECO:0000256" key="1">
    <source>
        <dbReference type="SAM" id="MobiDB-lite"/>
    </source>
</evidence>
<dbReference type="SUPFAM" id="SSF48350">
    <property type="entry name" value="GTPase activation domain, GAP"/>
    <property type="match status" value="1"/>
</dbReference>
<feature type="non-terminal residue" evidence="3">
    <location>
        <position position="1"/>
    </location>
</feature>
<name>A0AAD8AD95_DIPPU</name>
<keyword evidence="4" id="KW-1185">Reference proteome</keyword>
<dbReference type="Gene3D" id="1.10.555.10">
    <property type="entry name" value="Rho GTPase activation protein"/>
    <property type="match status" value="1"/>
</dbReference>
<evidence type="ECO:0000313" key="3">
    <source>
        <dbReference type="EMBL" id="KAJ9596949.1"/>
    </source>
</evidence>
<gene>
    <name evidence="3" type="ORF">L9F63_012019</name>
</gene>
<feature type="region of interest" description="Disordered" evidence="1">
    <location>
        <begin position="312"/>
        <end position="334"/>
    </location>
</feature>
<dbReference type="PANTHER" id="PTHR15670:SF4">
    <property type="entry name" value="RHO GTPASE-ACTIVATING PROTEIN 11A"/>
    <property type="match status" value="1"/>
</dbReference>
<feature type="region of interest" description="Disordered" evidence="1">
    <location>
        <begin position="253"/>
        <end position="278"/>
    </location>
</feature>
<dbReference type="GO" id="GO:0005096">
    <property type="term" value="F:GTPase activator activity"/>
    <property type="evidence" value="ECO:0007669"/>
    <property type="project" value="TreeGrafter"/>
</dbReference>
<dbReference type="InterPro" id="IPR008936">
    <property type="entry name" value="Rho_GTPase_activation_prot"/>
</dbReference>
<proteinExistence type="predicted"/>
<reference evidence="3" key="2">
    <citation type="submission" date="2023-05" db="EMBL/GenBank/DDBJ databases">
        <authorList>
            <person name="Fouks B."/>
        </authorList>
    </citation>
    <scope>NUCLEOTIDE SEQUENCE</scope>
    <source>
        <strain evidence="3">Stay&amp;Tobe</strain>
        <tissue evidence="3">Testes</tissue>
    </source>
</reference>
<feature type="domain" description="Rho-GAP" evidence="2">
    <location>
        <begin position="54"/>
        <end position="242"/>
    </location>
</feature>
<dbReference type="PANTHER" id="PTHR15670">
    <property type="entry name" value="RHO GTPASE ACTIVATING PROTEIN 11A"/>
    <property type="match status" value="1"/>
</dbReference>
<protein>
    <recommendedName>
        <fullName evidence="2">Rho-GAP domain-containing protein</fullName>
    </recommendedName>
</protein>
<reference evidence="3" key="1">
    <citation type="journal article" date="2023" name="IScience">
        <title>Live-bearing cockroach genome reveals convergent evolutionary mechanisms linked to viviparity in insects and beyond.</title>
        <authorList>
            <person name="Fouks B."/>
            <person name="Harrison M.C."/>
            <person name="Mikhailova A.A."/>
            <person name="Marchal E."/>
            <person name="English S."/>
            <person name="Carruthers M."/>
            <person name="Jennings E.C."/>
            <person name="Chiamaka E.L."/>
            <person name="Frigard R.A."/>
            <person name="Pippel M."/>
            <person name="Attardo G.M."/>
            <person name="Benoit J.B."/>
            <person name="Bornberg-Bauer E."/>
            <person name="Tobe S.S."/>
        </authorList>
    </citation>
    <scope>NUCLEOTIDE SEQUENCE</scope>
    <source>
        <strain evidence="3">Stay&amp;Tobe</strain>
    </source>
</reference>
<dbReference type="Proteomes" id="UP001233999">
    <property type="component" value="Unassembled WGS sequence"/>
</dbReference>
<organism evidence="3 4">
    <name type="scientific">Diploptera punctata</name>
    <name type="common">Pacific beetle cockroach</name>
    <dbReference type="NCBI Taxonomy" id="6984"/>
    <lineage>
        <taxon>Eukaryota</taxon>
        <taxon>Metazoa</taxon>
        <taxon>Ecdysozoa</taxon>
        <taxon>Arthropoda</taxon>
        <taxon>Hexapoda</taxon>
        <taxon>Insecta</taxon>
        <taxon>Pterygota</taxon>
        <taxon>Neoptera</taxon>
        <taxon>Polyneoptera</taxon>
        <taxon>Dictyoptera</taxon>
        <taxon>Blattodea</taxon>
        <taxon>Blaberoidea</taxon>
        <taxon>Blaberidae</taxon>
        <taxon>Diplopterinae</taxon>
        <taxon>Diploptera</taxon>
    </lineage>
</organism>
<dbReference type="InterPro" id="IPR000198">
    <property type="entry name" value="RhoGAP_dom"/>
</dbReference>
<evidence type="ECO:0000259" key="2">
    <source>
        <dbReference type="PROSITE" id="PS50238"/>
    </source>
</evidence>
<sequence>MFISDVVGSGKEDIYDIIIQDLRHLGVKHRIKKTACKSSQHAKYGRSQCRIFKVPLHSLENEVALLNCGNAVEVPNFIISACICIKQHIETEGIFRKAGSATRQVKIFLDNGKKIGPDHNAIDVANILKLFFRELPEPLIPYTYHDLLLRCLLLKEKTVEGLMLTCLLIPSTHLNCLAYLMQFFQDVASYSSVNKMDVKNLAIIITPSVMPVEEKTVVNSSSRLSHHVQVIELLITNADKIGNIPENLSEKLASLSTSHEEQDEDSRQIKKKKKRRSGSLTRMLNGLKKMVGKGTPEVDENHLITSTPDFSTPCVKSNKKRKSELSNTLSSKKKRDVLQMLPQSVALATPYTPSRPKAHELFVTSPVCAHPNPLRKSRSPQSVVKVKHRRFFTPKLHSESCPLMDPNDVCKKSRLSLGGRSSKKQVRKHEKTRSKFYCSYV</sequence>
<dbReference type="InterPro" id="IPR042869">
    <property type="entry name" value="ARHGAP11A/B"/>
</dbReference>
<dbReference type="EMBL" id="JASPKZ010001953">
    <property type="protein sequence ID" value="KAJ9596949.1"/>
    <property type="molecule type" value="Genomic_DNA"/>
</dbReference>
<comment type="caution">
    <text evidence="3">The sequence shown here is derived from an EMBL/GenBank/DDBJ whole genome shotgun (WGS) entry which is preliminary data.</text>
</comment>
<dbReference type="Pfam" id="PF00620">
    <property type="entry name" value="RhoGAP"/>
    <property type="match status" value="1"/>
</dbReference>
<dbReference type="SMART" id="SM00324">
    <property type="entry name" value="RhoGAP"/>
    <property type="match status" value="1"/>
</dbReference>
<dbReference type="AlphaFoldDB" id="A0AAD8AD95"/>
<dbReference type="PROSITE" id="PS50238">
    <property type="entry name" value="RHOGAP"/>
    <property type="match status" value="1"/>
</dbReference>
<evidence type="ECO:0000313" key="4">
    <source>
        <dbReference type="Proteomes" id="UP001233999"/>
    </source>
</evidence>
<dbReference type="GO" id="GO:0007165">
    <property type="term" value="P:signal transduction"/>
    <property type="evidence" value="ECO:0007669"/>
    <property type="project" value="InterPro"/>
</dbReference>